<evidence type="ECO:0000256" key="1">
    <source>
        <dbReference type="SAM" id="MobiDB-lite"/>
    </source>
</evidence>
<organism evidence="3 4">
    <name type="scientific">Ampelomyces quisqualis</name>
    <name type="common">Powdery mildew agent</name>
    <dbReference type="NCBI Taxonomy" id="50730"/>
    <lineage>
        <taxon>Eukaryota</taxon>
        <taxon>Fungi</taxon>
        <taxon>Dikarya</taxon>
        <taxon>Ascomycota</taxon>
        <taxon>Pezizomycotina</taxon>
        <taxon>Dothideomycetes</taxon>
        <taxon>Pleosporomycetidae</taxon>
        <taxon>Pleosporales</taxon>
        <taxon>Pleosporineae</taxon>
        <taxon>Phaeosphaeriaceae</taxon>
        <taxon>Ampelomyces</taxon>
    </lineage>
</organism>
<feature type="compositionally biased region" description="Polar residues" evidence="1">
    <location>
        <begin position="200"/>
        <end position="213"/>
    </location>
</feature>
<reference evidence="3" key="1">
    <citation type="journal article" date="2020" name="Stud. Mycol.">
        <title>101 Dothideomycetes genomes: a test case for predicting lifestyles and emergence of pathogens.</title>
        <authorList>
            <person name="Haridas S."/>
            <person name="Albert R."/>
            <person name="Binder M."/>
            <person name="Bloem J."/>
            <person name="Labutti K."/>
            <person name="Salamov A."/>
            <person name="Andreopoulos B."/>
            <person name="Baker S."/>
            <person name="Barry K."/>
            <person name="Bills G."/>
            <person name="Bluhm B."/>
            <person name="Cannon C."/>
            <person name="Castanera R."/>
            <person name="Culley D."/>
            <person name="Daum C."/>
            <person name="Ezra D."/>
            <person name="Gonzalez J."/>
            <person name="Henrissat B."/>
            <person name="Kuo A."/>
            <person name="Liang C."/>
            <person name="Lipzen A."/>
            <person name="Lutzoni F."/>
            <person name="Magnuson J."/>
            <person name="Mondo S."/>
            <person name="Nolan M."/>
            <person name="Ohm R."/>
            <person name="Pangilinan J."/>
            <person name="Park H.-J."/>
            <person name="Ramirez L."/>
            <person name="Alfaro M."/>
            <person name="Sun H."/>
            <person name="Tritt A."/>
            <person name="Yoshinaga Y."/>
            <person name="Zwiers L.-H."/>
            <person name="Turgeon B."/>
            <person name="Goodwin S."/>
            <person name="Spatafora J."/>
            <person name="Crous P."/>
            <person name="Grigoriev I."/>
        </authorList>
    </citation>
    <scope>NUCLEOTIDE SEQUENCE</scope>
    <source>
        <strain evidence="3">HMLAC05119</strain>
    </source>
</reference>
<evidence type="ECO:0000256" key="2">
    <source>
        <dbReference type="SAM" id="Phobius"/>
    </source>
</evidence>
<dbReference type="AlphaFoldDB" id="A0A6A5QNX3"/>
<keyword evidence="2" id="KW-0472">Membrane</keyword>
<sequence length="284" mass="30492">MSPKPTTAPSVNESRKQQMGIDLETCGFAASPVACSVGRTCMLYESVGSGMAGCCAGSDTQNCDWTSSCIDRSQYTVSKCGTNTFIRKCTDATKTYCISMTYPAEGVADFACDSTSTNTVYIVRQTATDNAGDTMSTRLPTIAAGAVTIPTGSNTAVGVIIGIAIVVLFLLFFVTIGIVMLLKRKKKQKQIARNTQIIANAQANRPQSRFQLSPQMPQGQQAPMPTQSPQPIANRYFPAPNHQEQKYGHTSIHEYTPTPISNPSTPAPAYAQPYKAQNAPPMPQ</sequence>
<proteinExistence type="predicted"/>
<feature type="transmembrane region" description="Helical" evidence="2">
    <location>
        <begin position="156"/>
        <end position="182"/>
    </location>
</feature>
<keyword evidence="2" id="KW-1133">Transmembrane helix</keyword>
<evidence type="ECO:0000313" key="4">
    <source>
        <dbReference type="Proteomes" id="UP000800096"/>
    </source>
</evidence>
<evidence type="ECO:0000313" key="3">
    <source>
        <dbReference type="EMBL" id="KAF1916214.1"/>
    </source>
</evidence>
<gene>
    <name evidence="3" type="ORF">BDU57DRAFT_573993</name>
</gene>
<name>A0A6A5QNX3_AMPQU</name>
<dbReference type="OrthoDB" id="5347452at2759"/>
<feature type="compositionally biased region" description="Low complexity" evidence="1">
    <location>
        <begin position="267"/>
        <end position="284"/>
    </location>
</feature>
<dbReference type="Proteomes" id="UP000800096">
    <property type="component" value="Unassembled WGS sequence"/>
</dbReference>
<evidence type="ECO:0008006" key="5">
    <source>
        <dbReference type="Google" id="ProtNLM"/>
    </source>
</evidence>
<feature type="compositionally biased region" description="Low complexity" evidence="1">
    <location>
        <begin position="214"/>
        <end position="227"/>
    </location>
</feature>
<keyword evidence="2" id="KW-0812">Transmembrane</keyword>
<feature type="region of interest" description="Disordered" evidence="1">
    <location>
        <begin position="200"/>
        <end position="284"/>
    </location>
</feature>
<keyword evidence="4" id="KW-1185">Reference proteome</keyword>
<protein>
    <recommendedName>
        <fullName evidence="5">Mid2 domain-containing protein</fullName>
    </recommendedName>
</protein>
<accession>A0A6A5QNX3</accession>
<dbReference type="EMBL" id="ML979135">
    <property type="protein sequence ID" value="KAF1916214.1"/>
    <property type="molecule type" value="Genomic_DNA"/>
</dbReference>